<feature type="compositionally biased region" description="Basic and acidic residues" evidence="2">
    <location>
        <begin position="364"/>
        <end position="373"/>
    </location>
</feature>
<dbReference type="Proteomes" id="UP000637628">
    <property type="component" value="Unassembled WGS sequence"/>
</dbReference>
<accession>A0ABQ3YNJ9</accession>
<dbReference type="SMART" id="SM00507">
    <property type="entry name" value="HNHc"/>
    <property type="match status" value="1"/>
</dbReference>
<dbReference type="InterPro" id="IPR003870">
    <property type="entry name" value="DUF222"/>
</dbReference>
<comment type="caution">
    <text evidence="4">The sequence shown here is derived from an EMBL/GenBank/DDBJ whole genome shotgun (WGS) entry which is preliminary data.</text>
</comment>
<dbReference type="Pfam" id="PF02720">
    <property type="entry name" value="DUF222"/>
    <property type="match status" value="1"/>
</dbReference>
<keyword evidence="5" id="KW-1185">Reference proteome</keyword>
<feature type="domain" description="HNH nuclease" evidence="3">
    <location>
        <begin position="423"/>
        <end position="475"/>
    </location>
</feature>
<sequence>MAMLDRLTRSRTALAECADASVWALSDADLLASLEQAWIGVQQLTGVAARLIRQAEVRGLPRAEAASSTVVWLRQRLHTSPAEAQRLVRLAEVLDASPALDAAVAAGTVSAEQARVIGSAIADLPDEAGIDLTAQAETALIGYASEFDPITLSRLGTRILAHVDPEAADRHDEALLKRQEERARRGRGFTMSPFGDGRVRLSGWLDSSGAATVTAALEPLCRPSQDAATDTDLARTPTQRRADALVDVCARVLRNDGQPTGGGESTHMVVTVPITTLQTTPGAPTESHPQQDHPQPDRPQPDRPQSDRPPVAPGPRTGHRPPSRGPGADRSHSAPTRSTPTRNTPTRNTPARAAAAGTAPADSRPADRKRSRDSGSGMLDNGTPISPAEARLLACDARIIPAVLGTAGQVLDVGRARRLFTGPIRRALILRDRGCCFPGCDRPPSWSEAHHIIPWADGGATALSNACLLCRHHHRAIHNTDWQVRLNPDGHPEFLPPPTLDPQRRPRRNAYHLRR</sequence>
<gene>
    <name evidence="4" type="ORF">Adu01nite_02990</name>
</gene>
<evidence type="ECO:0000313" key="4">
    <source>
        <dbReference type="EMBL" id="GID98948.1"/>
    </source>
</evidence>
<evidence type="ECO:0000313" key="5">
    <source>
        <dbReference type="Proteomes" id="UP000637628"/>
    </source>
</evidence>
<dbReference type="InterPro" id="IPR003615">
    <property type="entry name" value="HNH_nuc"/>
</dbReference>
<protein>
    <recommendedName>
        <fullName evidence="3">HNH nuclease domain-containing protein</fullName>
    </recommendedName>
</protein>
<dbReference type="InterPro" id="IPR002711">
    <property type="entry name" value="HNH"/>
</dbReference>
<evidence type="ECO:0000256" key="2">
    <source>
        <dbReference type="SAM" id="MobiDB-lite"/>
    </source>
</evidence>
<feature type="region of interest" description="Disordered" evidence="2">
    <location>
        <begin position="278"/>
        <end position="384"/>
    </location>
</feature>
<name>A0ABQ3YNJ9_9ACTN</name>
<evidence type="ECO:0000259" key="3">
    <source>
        <dbReference type="SMART" id="SM00507"/>
    </source>
</evidence>
<dbReference type="CDD" id="cd00085">
    <property type="entry name" value="HNHc"/>
    <property type="match status" value="1"/>
</dbReference>
<feature type="region of interest" description="Disordered" evidence="2">
    <location>
        <begin position="489"/>
        <end position="515"/>
    </location>
</feature>
<reference evidence="4 5" key="1">
    <citation type="submission" date="2021-01" db="EMBL/GenBank/DDBJ databases">
        <title>Whole genome shotgun sequence of Actinoplanes durhamensis NBRC 14914.</title>
        <authorList>
            <person name="Komaki H."/>
            <person name="Tamura T."/>
        </authorList>
    </citation>
    <scope>NUCLEOTIDE SEQUENCE [LARGE SCALE GENOMIC DNA]</scope>
    <source>
        <strain evidence="4 5">NBRC 14914</strain>
    </source>
</reference>
<organism evidence="4 5">
    <name type="scientific">Paractinoplanes durhamensis</name>
    <dbReference type="NCBI Taxonomy" id="113563"/>
    <lineage>
        <taxon>Bacteria</taxon>
        <taxon>Bacillati</taxon>
        <taxon>Actinomycetota</taxon>
        <taxon>Actinomycetes</taxon>
        <taxon>Micromonosporales</taxon>
        <taxon>Micromonosporaceae</taxon>
        <taxon>Paractinoplanes</taxon>
    </lineage>
</organism>
<feature type="compositionally biased region" description="Low complexity" evidence="2">
    <location>
        <begin position="334"/>
        <end position="363"/>
    </location>
</feature>
<dbReference type="Gene3D" id="1.10.30.50">
    <property type="match status" value="1"/>
</dbReference>
<feature type="compositionally biased region" description="Basic and acidic residues" evidence="2">
    <location>
        <begin position="289"/>
        <end position="306"/>
    </location>
</feature>
<proteinExistence type="inferred from homology"/>
<dbReference type="Pfam" id="PF01844">
    <property type="entry name" value="HNH"/>
    <property type="match status" value="1"/>
</dbReference>
<dbReference type="EMBL" id="BOML01000003">
    <property type="protein sequence ID" value="GID98948.1"/>
    <property type="molecule type" value="Genomic_DNA"/>
</dbReference>
<evidence type="ECO:0000256" key="1">
    <source>
        <dbReference type="ARBA" id="ARBA00023450"/>
    </source>
</evidence>
<comment type="similarity">
    <text evidence="1">Belongs to the Rv1128c/1148c/1588c/1702c/1945/3466 family.</text>
</comment>
<feature type="compositionally biased region" description="Basic residues" evidence="2">
    <location>
        <begin position="505"/>
        <end position="515"/>
    </location>
</feature>